<evidence type="ECO:0000256" key="9">
    <source>
        <dbReference type="ARBA" id="ARBA00047365"/>
    </source>
</evidence>
<evidence type="ECO:0000256" key="6">
    <source>
        <dbReference type="ARBA" id="ARBA00023002"/>
    </source>
</evidence>
<feature type="domain" description="4Fe-4S ferredoxin-type" evidence="10">
    <location>
        <begin position="77"/>
        <end position="106"/>
    </location>
</feature>
<dbReference type="SUPFAM" id="SSF54862">
    <property type="entry name" value="4Fe-4S ferredoxins"/>
    <property type="match status" value="1"/>
</dbReference>
<dbReference type="InterPro" id="IPR058240">
    <property type="entry name" value="rSAM_sf"/>
</dbReference>
<evidence type="ECO:0000256" key="5">
    <source>
        <dbReference type="ARBA" id="ARBA00022723"/>
    </source>
</evidence>
<dbReference type="SUPFAM" id="SSF102114">
    <property type="entry name" value="Radical SAM enzymes"/>
    <property type="match status" value="1"/>
</dbReference>
<dbReference type="SFLD" id="SFLDG01066">
    <property type="entry name" value="organic_radical-activating_enz"/>
    <property type="match status" value="1"/>
</dbReference>
<comment type="similarity">
    <text evidence="2">Belongs to the organic radical-activating enzymes family.</text>
</comment>
<dbReference type="GO" id="GO:0046872">
    <property type="term" value="F:metal ion binding"/>
    <property type="evidence" value="ECO:0007669"/>
    <property type="project" value="UniProtKB-KW"/>
</dbReference>
<dbReference type="PROSITE" id="PS01087">
    <property type="entry name" value="RADICAL_ACTIVATING"/>
    <property type="match status" value="1"/>
</dbReference>
<dbReference type="GO" id="GO:0016491">
    <property type="term" value="F:oxidoreductase activity"/>
    <property type="evidence" value="ECO:0007669"/>
    <property type="project" value="UniProtKB-KW"/>
</dbReference>
<dbReference type="Gene3D" id="3.30.70.20">
    <property type="match status" value="1"/>
</dbReference>
<dbReference type="EMBL" id="QFGA01000001">
    <property type="protein sequence ID" value="TEB07635.1"/>
    <property type="molecule type" value="Genomic_DNA"/>
</dbReference>
<dbReference type="EC" id="1.97.1.-" evidence="12"/>
<evidence type="ECO:0000256" key="4">
    <source>
        <dbReference type="ARBA" id="ARBA00022691"/>
    </source>
</evidence>
<accession>A0A4Y7RF54</accession>
<dbReference type="RefSeq" id="WP_134219922.1">
    <property type="nucleotide sequence ID" value="NZ_QFGA01000001.1"/>
</dbReference>
<gene>
    <name evidence="12" type="primary">hpdA</name>
    <name evidence="12" type="ORF">Psch_01190</name>
</gene>
<dbReference type="InterPro" id="IPR017896">
    <property type="entry name" value="4Fe4S_Fe-S-bd"/>
</dbReference>
<dbReference type="InterPro" id="IPR017900">
    <property type="entry name" value="4Fe4S_Fe_S_CS"/>
</dbReference>
<dbReference type="Pfam" id="PF13353">
    <property type="entry name" value="Fer4_12"/>
    <property type="match status" value="1"/>
</dbReference>
<comment type="catalytic activity">
    <reaction evidence="9">
        <text>glycyl-[protein] + reduced [flavodoxin] + S-adenosyl-L-methionine = glycin-2-yl radical-[protein] + semiquinone [flavodoxin] + 5'-deoxyadenosine + L-methionine + H(+)</text>
        <dbReference type="Rhea" id="RHEA:61976"/>
        <dbReference type="Rhea" id="RHEA-COMP:10622"/>
        <dbReference type="Rhea" id="RHEA-COMP:14480"/>
        <dbReference type="Rhea" id="RHEA-COMP:15993"/>
        <dbReference type="Rhea" id="RHEA-COMP:15994"/>
        <dbReference type="ChEBI" id="CHEBI:15378"/>
        <dbReference type="ChEBI" id="CHEBI:17319"/>
        <dbReference type="ChEBI" id="CHEBI:29947"/>
        <dbReference type="ChEBI" id="CHEBI:32722"/>
        <dbReference type="ChEBI" id="CHEBI:57618"/>
        <dbReference type="ChEBI" id="CHEBI:57844"/>
        <dbReference type="ChEBI" id="CHEBI:59789"/>
        <dbReference type="ChEBI" id="CHEBI:140311"/>
    </reaction>
</comment>
<dbReference type="Gene3D" id="3.80.30.10">
    <property type="entry name" value="pyruvate-formate lyase- activating enzyme"/>
    <property type="match status" value="1"/>
</dbReference>
<dbReference type="NCBIfam" id="TIGR02494">
    <property type="entry name" value="PFLE_PFLC"/>
    <property type="match status" value="1"/>
</dbReference>
<keyword evidence="13" id="KW-1185">Reference proteome</keyword>
<evidence type="ECO:0000256" key="1">
    <source>
        <dbReference type="ARBA" id="ARBA00001966"/>
    </source>
</evidence>
<evidence type="ECO:0000313" key="12">
    <source>
        <dbReference type="EMBL" id="TEB07635.1"/>
    </source>
</evidence>
<evidence type="ECO:0000256" key="3">
    <source>
        <dbReference type="ARBA" id="ARBA00022485"/>
    </source>
</evidence>
<dbReference type="SFLD" id="SFLDG01118">
    <property type="entry name" value="activating_enzymes__group_2"/>
    <property type="match status" value="1"/>
</dbReference>
<dbReference type="InterPro" id="IPR012839">
    <property type="entry name" value="Organic_radical_activase"/>
</dbReference>
<evidence type="ECO:0000313" key="13">
    <source>
        <dbReference type="Proteomes" id="UP000298324"/>
    </source>
</evidence>
<dbReference type="PROSITE" id="PS51379">
    <property type="entry name" value="4FE4S_FER_2"/>
    <property type="match status" value="2"/>
</dbReference>
<organism evidence="12 13">
    <name type="scientific">Pelotomaculum schinkii</name>
    <dbReference type="NCBI Taxonomy" id="78350"/>
    <lineage>
        <taxon>Bacteria</taxon>
        <taxon>Bacillati</taxon>
        <taxon>Bacillota</taxon>
        <taxon>Clostridia</taxon>
        <taxon>Eubacteriales</taxon>
        <taxon>Desulfotomaculaceae</taxon>
        <taxon>Pelotomaculum</taxon>
    </lineage>
</organism>
<keyword evidence="8" id="KW-0411">Iron-sulfur</keyword>
<dbReference type="InterPro" id="IPR040074">
    <property type="entry name" value="BssD/PflA/YjjW"/>
</dbReference>
<sequence>MMTKNTGIIADIKKFETHDGPGIRTTVFIKGCFLSCRWCANPETQEPLPQLYFIPKRCKDFGACVDACPAGAISTNTDHKIDRQKCTYCMKCVEACPYSAFKQVGRIVTVDEVIEEVEKDKPFYGSDGGLTISGGEPLYQPVFTKELLKISKEKGISTVLDTTGYAKWEVLEDVLEYTDMVLLDIKHMDPVKHREWTGVSNKKILENAKLIADKCKTRISVPLVPGFNNSRDNLIATAEFLTTINAEWVDIVPLHSLGSSKYEFLGITSPYTEIGAISKEEVIKARDIFARYGFKTTIGRMM</sequence>
<dbReference type="InterPro" id="IPR034457">
    <property type="entry name" value="Organic_radical-activating"/>
</dbReference>
<dbReference type="PANTHER" id="PTHR30352">
    <property type="entry name" value="PYRUVATE FORMATE-LYASE-ACTIVATING ENZYME"/>
    <property type="match status" value="1"/>
</dbReference>
<evidence type="ECO:0000256" key="8">
    <source>
        <dbReference type="ARBA" id="ARBA00023014"/>
    </source>
</evidence>
<dbReference type="PANTHER" id="PTHR30352:SF4">
    <property type="entry name" value="PYRUVATE FORMATE-LYASE 2-ACTIVATING ENZYME"/>
    <property type="match status" value="1"/>
</dbReference>
<keyword evidence="3" id="KW-0004">4Fe-4S</keyword>
<comment type="caution">
    <text evidence="12">The sequence shown here is derived from an EMBL/GenBank/DDBJ whole genome shotgun (WGS) entry which is preliminary data.</text>
</comment>
<evidence type="ECO:0000259" key="10">
    <source>
        <dbReference type="PROSITE" id="PS51379"/>
    </source>
</evidence>
<keyword evidence="4" id="KW-0949">S-adenosyl-L-methionine</keyword>
<dbReference type="PIRSF" id="PIRSF000371">
    <property type="entry name" value="PFL_act_enz"/>
    <property type="match status" value="1"/>
</dbReference>
<comment type="cofactor">
    <cofactor evidence="1">
        <name>[4Fe-4S] cluster</name>
        <dbReference type="ChEBI" id="CHEBI:49883"/>
    </cofactor>
</comment>
<name>A0A4Y7RF54_9FIRM</name>
<evidence type="ECO:0000256" key="7">
    <source>
        <dbReference type="ARBA" id="ARBA00023004"/>
    </source>
</evidence>
<dbReference type="SFLD" id="SFLDS00029">
    <property type="entry name" value="Radical_SAM"/>
    <property type="match status" value="1"/>
</dbReference>
<dbReference type="CDD" id="cd01335">
    <property type="entry name" value="Radical_SAM"/>
    <property type="match status" value="1"/>
</dbReference>
<dbReference type="Pfam" id="PF04055">
    <property type="entry name" value="Radical_SAM"/>
    <property type="match status" value="1"/>
</dbReference>
<dbReference type="InterPro" id="IPR001989">
    <property type="entry name" value="Radical_activat_CS"/>
</dbReference>
<feature type="domain" description="Radical SAM core" evidence="11">
    <location>
        <begin position="18"/>
        <end position="295"/>
    </location>
</feature>
<evidence type="ECO:0000259" key="11">
    <source>
        <dbReference type="PROSITE" id="PS51918"/>
    </source>
</evidence>
<feature type="domain" description="4Fe-4S ferredoxin-type" evidence="10">
    <location>
        <begin position="49"/>
        <end position="76"/>
    </location>
</feature>
<evidence type="ECO:0000256" key="2">
    <source>
        <dbReference type="ARBA" id="ARBA00009777"/>
    </source>
</evidence>
<dbReference type="PROSITE" id="PS51918">
    <property type="entry name" value="RADICAL_SAM"/>
    <property type="match status" value="1"/>
</dbReference>
<proteinExistence type="inferred from homology"/>
<dbReference type="GO" id="GO:0051539">
    <property type="term" value="F:4 iron, 4 sulfur cluster binding"/>
    <property type="evidence" value="ECO:0007669"/>
    <property type="project" value="UniProtKB-KW"/>
</dbReference>
<keyword evidence="5" id="KW-0479">Metal-binding</keyword>
<dbReference type="PROSITE" id="PS00198">
    <property type="entry name" value="4FE4S_FER_1"/>
    <property type="match status" value="1"/>
</dbReference>
<dbReference type="InterPro" id="IPR007197">
    <property type="entry name" value="rSAM"/>
</dbReference>
<reference evidence="12 13" key="1">
    <citation type="journal article" date="2018" name="Environ. Microbiol.">
        <title>Novel energy conservation strategies and behaviour of Pelotomaculum schinkii driving syntrophic propionate catabolism.</title>
        <authorList>
            <person name="Hidalgo-Ahumada C.A.P."/>
            <person name="Nobu M.K."/>
            <person name="Narihiro T."/>
            <person name="Tamaki H."/>
            <person name="Liu W.T."/>
            <person name="Kamagata Y."/>
            <person name="Stams A.J.M."/>
            <person name="Imachi H."/>
            <person name="Sousa D.Z."/>
        </authorList>
    </citation>
    <scope>NUCLEOTIDE SEQUENCE [LARGE SCALE GENOMIC DNA]</scope>
    <source>
        <strain evidence="12 13">HH</strain>
    </source>
</reference>
<protein>
    <submittedName>
        <fullName evidence="12">4-hydroxyphenylacetate decarboxylase activating enzyme</fullName>
        <ecNumber evidence="12">1.97.1.-</ecNumber>
    </submittedName>
</protein>
<dbReference type="AlphaFoldDB" id="A0A4Y7RF54"/>
<keyword evidence="6 12" id="KW-0560">Oxidoreductase</keyword>
<dbReference type="Proteomes" id="UP000298324">
    <property type="component" value="Unassembled WGS sequence"/>
</dbReference>
<keyword evidence="7" id="KW-0408">Iron</keyword>